<protein>
    <submittedName>
        <fullName evidence="1">Uncharacterized protein</fullName>
    </submittedName>
</protein>
<sequence length="63" mass="7172">MFKLIPTVRGGSTNSPLVAVRYSTVDEARESSKQLIQESGRITRVMIVADEHPPRFVEWIERS</sequence>
<organism evidence="1">
    <name type="scientific">marine metagenome</name>
    <dbReference type="NCBI Taxonomy" id="408172"/>
    <lineage>
        <taxon>unclassified sequences</taxon>
        <taxon>metagenomes</taxon>
        <taxon>ecological metagenomes</taxon>
    </lineage>
</organism>
<dbReference type="EMBL" id="UINC01000306">
    <property type="protein sequence ID" value="SUZ52969.1"/>
    <property type="molecule type" value="Genomic_DNA"/>
</dbReference>
<accession>A0A381NEZ2</accession>
<evidence type="ECO:0000313" key="1">
    <source>
        <dbReference type="EMBL" id="SUZ52969.1"/>
    </source>
</evidence>
<gene>
    <name evidence="1" type="ORF">METZ01_LOCUS5823</name>
</gene>
<name>A0A381NEZ2_9ZZZZ</name>
<reference evidence="1" key="1">
    <citation type="submission" date="2018-05" db="EMBL/GenBank/DDBJ databases">
        <authorList>
            <person name="Lanie J.A."/>
            <person name="Ng W.-L."/>
            <person name="Kazmierczak K.M."/>
            <person name="Andrzejewski T.M."/>
            <person name="Davidsen T.M."/>
            <person name="Wayne K.J."/>
            <person name="Tettelin H."/>
            <person name="Glass J.I."/>
            <person name="Rusch D."/>
            <person name="Podicherti R."/>
            <person name="Tsui H.-C.T."/>
            <person name="Winkler M.E."/>
        </authorList>
    </citation>
    <scope>NUCLEOTIDE SEQUENCE</scope>
</reference>
<dbReference type="AlphaFoldDB" id="A0A381NEZ2"/>
<proteinExistence type="predicted"/>